<evidence type="ECO:0000256" key="2">
    <source>
        <dbReference type="ARBA" id="ARBA00011044"/>
    </source>
</evidence>
<evidence type="ECO:0000313" key="9">
    <source>
        <dbReference type="EMBL" id="CDF66451.1"/>
    </source>
</evidence>
<evidence type="ECO:0000259" key="7">
    <source>
        <dbReference type="Pfam" id="PF01385"/>
    </source>
</evidence>
<dbReference type="Pfam" id="PF01385">
    <property type="entry name" value="OrfB_IS605"/>
    <property type="match status" value="1"/>
</dbReference>
<comment type="similarity">
    <text evidence="2">In the N-terminal section; belongs to the transposase 2 family.</text>
</comment>
<keyword evidence="5" id="KW-0233">DNA recombination</keyword>
<reference evidence="9" key="1">
    <citation type="journal article" date="2012" name="Mol. Microbiol.">
        <title>Selective and hyperactive uptake of foreign DNA by adaptive immune systems of an archaeon via two distinct mechanisms.</title>
        <authorList>
            <person name="Erdmann S."/>
            <person name="Garrett R.A."/>
        </authorList>
    </citation>
    <scope>NUCLEOTIDE SEQUENCE [LARGE SCALE GENOMIC DNA]</scope>
    <source>
        <strain evidence="9">P2</strain>
        <plasmid evidence="9">pMGB1</plasmid>
    </source>
</reference>
<dbReference type="GO" id="GO:0032196">
    <property type="term" value="P:transposition"/>
    <property type="evidence" value="ECO:0007669"/>
    <property type="project" value="UniProtKB-KW"/>
</dbReference>
<evidence type="ECO:0000259" key="8">
    <source>
        <dbReference type="Pfam" id="PF07282"/>
    </source>
</evidence>
<evidence type="ECO:0000256" key="3">
    <source>
        <dbReference type="ARBA" id="ARBA00022578"/>
    </source>
</evidence>
<proteinExistence type="inferred from homology"/>
<feature type="domain" description="Cas12f1-like TNB" evidence="8">
    <location>
        <begin position="364"/>
        <end position="427"/>
    </location>
</feature>
<evidence type="ECO:0000256" key="1">
    <source>
        <dbReference type="ARBA" id="ARBA00008761"/>
    </source>
</evidence>
<evidence type="ECO:0000256" key="6">
    <source>
        <dbReference type="SAM" id="MobiDB-lite"/>
    </source>
</evidence>
<evidence type="ECO:0000256" key="4">
    <source>
        <dbReference type="ARBA" id="ARBA00023125"/>
    </source>
</evidence>
<sequence>MPSSGQLYEDEEREPTPTPAMPEEGVYEVKYSKKRVNVVRLILNGFQERKLRKLANLSAKLFNEVNFERRQQFFHEGKVDFKGTYNKYYEKYKAILGVNAQAVLNKNNEAWSSFFSLLKLKKEGKLPSHMDHVSPPRYWKDRETKKRKLILIVRQDRYEVDAENHKLILKDFDMEIEFVGRLKWHGKQGRLEIIFDETRNAWYAHIPIEVGVEKTKAGKTSKYIVKGERKSIQIATPKGNKMASIDLGINVIASVVVSDGTWLLYKGIRTKEDYFYFQKRIAEVQSLADRTRNIGEYDAYLELLREKRRLFKKLTRRLLHLYRNLASHLIKTLHELGVSTIYLGYPFNIVQEKGNKFTVNMWSYRKLMESIELKAQEYGMKVYEVVEYNTSKYCAYHGVEVKRKPRGVVICPKGHKLHSDLNGALNILKKAVGVIIETVKKPLSFIVDHNRVAPIKGCNP</sequence>
<dbReference type="PANTHER" id="PTHR30405">
    <property type="entry name" value="TRANSPOSASE"/>
    <property type="match status" value="1"/>
</dbReference>
<protein>
    <submittedName>
        <fullName evidence="9">OrfB protein,IS605 family</fullName>
    </submittedName>
</protein>
<feature type="domain" description="Probable transposase IS891/IS1136/IS1341" evidence="7">
    <location>
        <begin position="230"/>
        <end position="349"/>
    </location>
</feature>
<dbReference type="InterPro" id="IPR010095">
    <property type="entry name" value="Cas12f1-like_TNB"/>
</dbReference>
<dbReference type="NCBIfam" id="NF040570">
    <property type="entry name" value="guided_TnpB"/>
    <property type="match status" value="1"/>
</dbReference>
<comment type="similarity">
    <text evidence="1">In the C-terminal section; belongs to the transposase 35 family.</text>
</comment>
<accession>S6DG88</accession>
<dbReference type="AlphaFoldDB" id="S6DG88"/>
<dbReference type="GO" id="GO:0003677">
    <property type="term" value="F:DNA binding"/>
    <property type="evidence" value="ECO:0007669"/>
    <property type="project" value="UniProtKB-KW"/>
</dbReference>
<dbReference type="PANTHER" id="PTHR30405:SF21">
    <property type="entry name" value="TRANSPOSASE-RELATED"/>
    <property type="match status" value="1"/>
</dbReference>
<keyword evidence="4" id="KW-0238">DNA-binding</keyword>
<dbReference type="GO" id="GO:0006310">
    <property type="term" value="P:DNA recombination"/>
    <property type="evidence" value="ECO:0007669"/>
    <property type="project" value="UniProtKB-KW"/>
</dbReference>
<dbReference type="InterPro" id="IPR051399">
    <property type="entry name" value="RNA-guided_DNA_endo/Transpos"/>
</dbReference>
<evidence type="ECO:0000256" key="5">
    <source>
        <dbReference type="ARBA" id="ARBA00023172"/>
    </source>
</evidence>
<dbReference type="RefSeq" id="WP_020936649.1">
    <property type="nucleotide sequence ID" value="NC_021914.1"/>
</dbReference>
<dbReference type="EMBL" id="HG008922">
    <property type="protein sequence ID" value="CDF66451.1"/>
    <property type="molecule type" value="Genomic_DNA"/>
</dbReference>
<keyword evidence="3" id="KW-0815">Transposition</keyword>
<geneLocation type="plasmid" evidence="9">
    <name>pMGB1</name>
</geneLocation>
<reference evidence="9" key="2">
    <citation type="submission" date="2013-05" db="EMBL/GenBank/DDBJ databases">
        <authorList>
            <person name="Garrett R."/>
        </authorList>
    </citation>
    <scope>NUCLEOTIDE SEQUENCE</scope>
    <source>
        <strain evidence="9">P2</strain>
        <plasmid evidence="9">pMGB1</plasmid>
    </source>
</reference>
<feature type="region of interest" description="Disordered" evidence="6">
    <location>
        <begin position="1"/>
        <end position="22"/>
    </location>
</feature>
<name>S6DG88_SACS2</name>
<dbReference type="Pfam" id="PF07282">
    <property type="entry name" value="Cas12f1-like_TNB"/>
    <property type="match status" value="1"/>
</dbReference>
<organism evidence="9">
    <name type="scientific">Saccharolobus solfataricus (strain ATCC 35092 / DSM 1617 / JCM 11322 / P2)</name>
    <name type="common">Sulfolobus solfataricus</name>
    <dbReference type="NCBI Taxonomy" id="273057"/>
    <lineage>
        <taxon>Archaea</taxon>
        <taxon>Thermoproteota</taxon>
        <taxon>Thermoprotei</taxon>
        <taxon>Sulfolobales</taxon>
        <taxon>Sulfolobaceae</taxon>
        <taxon>Saccharolobus</taxon>
    </lineage>
</organism>
<keyword evidence="9" id="KW-0614">Plasmid</keyword>
<dbReference type="InterPro" id="IPR001959">
    <property type="entry name" value="Transposase"/>
</dbReference>